<dbReference type="PANTHER" id="PTHR43392">
    <property type="entry name" value="AAA-TYPE ATPASE FAMILY PROTEIN / ANKYRIN REPEAT FAMILY PROTEIN"/>
    <property type="match status" value="1"/>
</dbReference>
<keyword evidence="2" id="KW-0547">Nucleotide-binding</keyword>
<dbReference type="FunFam" id="3.40.50.300:FF:000216">
    <property type="entry name" value="Type VII secretion ATPase EccA"/>
    <property type="match status" value="1"/>
</dbReference>
<dbReference type="Pfam" id="PF00004">
    <property type="entry name" value="AAA"/>
    <property type="match status" value="1"/>
</dbReference>
<evidence type="ECO:0000256" key="1">
    <source>
        <dbReference type="ARBA" id="ARBA00010378"/>
    </source>
</evidence>
<dbReference type="STRING" id="445975.COLSTE_00463"/>
<evidence type="ECO:0000259" key="5">
    <source>
        <dbReference type="SMART" id="SM00382"/>
    </source>
</evidence>
<dbReference type="InterPro" id="IPR003593">
    <property type="entry name" value="AAA+_ATPase"/>
</dbReference>
<dbReference type="Proteomes" id="UP000003560">
    <property type="component" value="Unassembled WGS sequence"/>
</dbReference>
<organism evidence="6 7">
    <name type="scientific">Collinsella stercoris DSM 13279</name>
    <dbReference type="NCBI Taxonomy" id="445975"/>
    <lineage>
        <taxon>Bacteria</taxon>
        <taxon>Bacillati</taxon>
        <taxon>Actinomycetota</taxon>
        <taxon>Coriobacteriia</taxon>
        <taxon>Coriobacteriales</taxon>
        <taxon>Coriobacteriaceae</taxon>
        <taxon>Collinsella</taxon>
    </lineage>
</organism>
<dbReference type="CDD" id="cd00009">
    <property type="entry name" value="AAA"/>
    <property type="match status" value="1"/>
</dbReference>
<dbReference type="OrthoDB" id="9806903at2"/>
<dbReference type="SMART" id="SM00382">
    <property type="entry name" value="AAA"/>
    <property type="match status" value="1"/>
</dbReference>
<dbReference type="PANTHER" id="PTHR43392:SF2">
    <property type="entry name" value="AAA-TYPE ATPASE FAMILY PROTEIN _ ANKYRIN REPEAT FAMILY PROTEIN"/>
    <property type="match status" value="1"/>
</dbReference>
<accession>B6G8S2</accession>
<dbReference type="Gene3D" id="3.40.50.300">
    <property type="entry name" value="P-loop containing nucleotide triphosphate hydrolases"/>
    <property type="match status" value="1"/>
</dbReference>
<comment type="caution">
    <text evidence="6">The sequence shown here is derived from an EMBL/GenBank/DDBJ whole genome shotgun (WGS) entry which is preliminary data.</text>
</comment>
<evidence type="ECO:0000313" key="7">
    <source>
        <dbReference type="Proteomes" id="UP000003560"/>
    </source>
</evidence>
<keyword evidence="7" id="KW-1185">Reference proteome</keyword>
<evidence type="ECO:0000313" key="6">
    <source>
        <dbReference type="EMBL" id="EEA91321.1"/>
    </source>
</evidence>
<dbReference type="InterPro" id="IPR050773">
    <property type="entry name" value="CbxX/CfxQ_RuBisCO_ESX"/>
</dbReference>
<dbReference type="InterPro" id="IPR027417">
    <property type="entry name" value="P-loop_NTPase"/>
</dbReference>
<dbReference type="GO" id="GO:0016887">
    <property type="term" value="F:ATP hydrolysis activity"/>
    <property type="evidence" value="ECO:0007669"/>
    <property type="project" value="InterPro"/>
</dbReference>
<evidence type="ECO:0000256" key="3">
    <source>
        <dbReference type="ARBA" id="ARBA00022840"/>
    </source>
</evidence>
<dbReference type="InterPro" id="IPR003959">
    <property type="entry name" value="ATPase_AAA_core"/>
</dbReference>
<reference evidence="6 7" key="1">
    <citation type="submission" date="2008-10" db="EMBL/GenBank/DDBJ databases">
        <title>Draft genome sequence of Collinsella stercoris (DSM 13279).</title>
        <authorList>
            <person name="Sudarsanam P."/>
            <person name="Ley R."/>
            <person name="Guruge J."/>
            <person name="Turnbaugh P.J."/>
            <person name="Mahowald M."/>
            <person name="Liep D."/>
            <person name="Gordon J."/>
        </authorList>
    </citation>
    <scope>NUCLEOTIDE SEQUENCE [LARGE SCALE GENOMIC DNA]</scope>
    <source>
        <strain evidence="6 7">DSM 13279</strain>
    </source>
</reference>
<dbReference type="PRINTS" id="PR00819">
    <property type="entry name" value="CBXCFQXSUPER"/>
</dbReference>
<dbReference type="InterPro" id="IPR000641">
    <property type="entry name" value="CbxX/CfxQ"/>
</dbReference>
<protein>
    <submittedName>
        <fullName evidence="6">ATPase, AAA family</fullName>
    </submittedName>
</protein>
<proteinExistence type="inferred from homology"/>
<feature type="domain" description="AAA+ ATPase" evidence="5">
    <location>
        <begin position="502"/>
        <end position="643"/>
    </location>
</feature>
<reference evidence="6 7" key="2">
    <citation type="submission" date="2008-10" db="EMBL/GenBank/DDBJ databases">
        <authorList>
            <person name="Fulton L."/>
            <person name="Clifton S."/>
            <person name="Fulton B."/>
            <person name="Xu J."/>
            <person name="Minx P."/>
            <person name="Pepin K.H."/>
            <person name="Johnson M."/>
            <person name="Thiruvilangam P."/>
            <person name="Bhonagiri V."/>
            <person name="Nash W.E."/>
            <person name="Mardis E.R."/>
            <person name="Wilson R.K."/>
        </authorList>
    </citation>
    <scope>NUCLEOTIDE SEQUENCE [LARGE SCALE GENOMIC DNA]</scope>
    <source>
        <strain evidence="6 7">DSM 13279</strain>
    </source>
</reference>
<keyword evidence="4" id="KW-0175">Coiled coil</keyword>
<dbReference type="AlphaFoldDB" id="B6G8S2"/>
<evidence type="ECO:0000256" key="4">
    <source>
        <dbReference type="SAM" id="Coils"/>
    </source>
</evidence>
<keyword evidence="3" id="KW-0067">ATP-binding</keyword>
<dbReference type="eggNOG" id="COG0464">
    <property type="taxonomic scope" value="Bacteria"/>
</dbReference>
<name>B6G8S2_9ACTN</name>
<dbReference type="GO" id="GO:0005524">
    <property type="term" value="F:ATP binding"/>
    <property type="evidence" value="ECO:0007669"/>
    <property type="project" value="UniProtKB-KW"/>
</dbReference>
<dbReference type="EMBL" id="ABXJ01000027">
    <property type="protein sequence ID" value="EEA91321.1"/>
    <property type="molecule type" value="Genomic_DNA"/>
</dbReference>
<feature type="coiled-coil region" evidence="4">
    <location>
        <begin position="75"/>
        <end position="163"/>
    </location>
</feature>
<dbReference type="SUPFAM" id="SSF52540">
    <property type="entry name" value="P-loop containing nucleoside triphosphate hydrolases"/>
    <property type="match status" value="2"/>
</dbReference>
<gene>
    <name evidence="6" type="ORF">COLSTE_00463</name>
</gene>
<sequence>MSRDGCVSDVDVNAIIEIAHWLGEHVFGIVGIAESRMLVELREGRMLEPAGVRIKNYDRKLGELKAELCQALSRCDAAAAEARDADAELQRAQAHLDELARMNPVFRRGEHERDLEDAKERKKLALRSCLAATKHEASAREVLNEIQGQIENVERVKKNLKWHMLDYESGYHLLPESMIGMSQLWECLRRRMRLFDAEGPISAVYEPLALIGNPGVGKTRALQPIRGMLYSAGVLPTETLYSINVHAGNLDVERVIDRINEKSHGILHIDASGYLAVADSDSSQYRRNQDALESTVLIVRRLLDAFPRLLVVIECHPPVAEEVLAAFDGVGGVFVRPKDRIVCDDLTSEDLVALLLDSAVPMGPGRNASLAMADGNAREELARGLDLAKRTQGERFAYGKILDRLGSDLVVNAIELESGKTQQGQFIVTSEVVCSALVNGGWVPAADDKEDRERVRAAAMAELDALIGLKNVKEAFAKIERTLEFKREIAVKRGVNGREVEPKPSFAFLGPAGTGKTTVARLMARLLYGIGVCDTDKLVVVNSNDLVAGYKGQSGPQTKRVIESARGGVLFIDEAYNLQASEGSGGGDFVDAVIQELLTAMTSGDLNVAFVFAGYEDSMKNFFNSNEGIRSRITNYVYFDAYRPEELAEIAVSKLEKAGFRFTLSSISPLVQFMAYISTLGEEYANARGAEKAARELEDAKALLWERDPEGTDVCEIDEGVIRQVMREHGIEAPVVCDASVEPVRTVARDHGHDGVGGSEPRFSDVSKPATLREAETLHQRPQASRDGDYKTLSGWIKAFEEAGPSQTTGVDARKGPMAINEVLEARGYITPKPSRRFTEKALADLDVREDERAGKTGTYIALLYSREAFVTALRMWRGSKASRRS</sequence>
<comment type="similarity">
    <text evidence="1">Belongs to the CbxX/CfxQ family.</text>
</comment>
<dbReference type="HOGENOM" id="CLU_325349_0_0_11"/>
<evidence type="ECO:0000256" key="2">
    <source>
        <dbReference type="ARBA" id="ARBA00022741"/>
    </source>
</evidence>